<protein>
    <submittedName>
        <fullName evidence="2">Unannotated protein</fullName>
    </submittedName>
</protein>
<feature type="domain" description="Calcineurin-like phosphoesterase" evidence="1">
    <location>
        <begin position="46"/>
        <end position="229"/>
    </location>
</feature>
<dbReference type="EMBL" id="CAESAJ010000030">
    <property type="protein sequence ID" value="CAB4334328.1"/>
    <property type="molecule type" value="Genomic_DNA"/>
</dbReference>
<dbReference type="Pfam" id="PF00149">
    <property type="entry name" value="Metallophos"/>
    <property type="match status" value="1"/>
</dbReference>
<dbReference type="GO" id="GO:0016020">
    <property type="term" value="C:membrane"/>
    <property type="evidence" value="ECO:0007669"/>
    <property type="project" value="GOC"/>
</dbReference>
<dbReference type="AlphaFoldDB" id="A0A6J5YYZ7"/>
<dbReference type="PANTHER" id="PTHR31302">
    <property type="entry name" value="TRANSMEMBRANE PROTEIN WITH METALLOPHOSPHOESTERASE DOMAIN-RELATED"/>
    <property type="match status" value="1"/>
</dbReference>
<dbReference type="PANTHER" id="PTHR31302:SF20">
    <property type="entry name" value="CONSERVED PROTEIN"/>
    <property type="match status" value="1"/>
</dbReference>
<dbReference type="InterPro" id="IPR004843">
    <property type="entry name" value="Calcineurin-like_PHP"/>
</dbReference>
<gene>
    <name evidence="2" type="ORF">UFOPK3770_00449</name>
</gene>
<accession>A0A6J5YYZ7</accession>
<reference evidence="2" key="1">
    <citation type="submission" date="2020-05" db="EMBL/GenBank/DDBJ databases">
        <authorList>
            <person name="Chiriac C."/>
            <person name="Salcher M."/>
            <person name="Ghai R."/>
            <person name="Kavagutti S V."/>
        </authorList>
    </citation>
    <scope>NUCLEOTIDE SEQUENCE</scope>
</reference>
<dbReference type="SUPFAM" id="SSF56300">
    <property type="entry name" value="Metallo-dependent phosphatases"/>
    <property type="match status" value="1"/>
</dbReference>
<sequence length="299" mass="32008">MSSLIRAIEAVSGLGLGGLAYGLTEAQMFTTREQSAAVLASGRSNLKILHLSDLHLTPRQNRKIQWVSALADLDPDLVVVTGDFMGHKLGVSAIVEALGDLLNKPGVFVFGSNDYYAPEIKNPFTYFNSNRKIAPKGKRLPTDYLADVLTNAGWFNLNNAQTQLIIDGLPIHARGTNDAHINLDDYESVAGPFHPGTLALGVTHSPYSRVTNSFFQDGADIVLAGHTHGGQVCIPFYGALITNCDLPRSQAKGLSTITDGVRETLLHVSAGVGTSPFTPIRVACRPEATLLTLVSRSTS</sequence>
<dbReference type="InterPro" id="IPR051158">
    <property type="entry name" value="Metallophosphoesterase_sf"/>
</dbReference>
<organism evidence="2">
    <name type="scientific">freshwater metagenome</name>
    <dbReference type="NCBI Taxonomy" id="449393"/>
    <lineage>
        <taxon>unclassified sequences</taxon>
        <taxon>metagenomes</taxon>
        <taxon>ecological metagenomes</taxon>
    </lineage>
</organism>
<evidence type="ECO:0000313" key="2">
    <source>
        <dbReference type="EMBL" id="CAB4334328.1"/>
    </source>
</evidence>
<proteinExistence type="predicted"/>
<dbReference type="InterPro" id="IPR029052">
    <property type="entry name" value="Metallo-depent_PP-like"/>
</dbReference>
<evidence type="ECO:0000259" key="1">
    <source>
        <dbReference type="Pfam" id="PF00149"/>
    </source>
</evidence>
<dbReference type="GO" id="GO:0009245">
    <property type="term" value="P:lipid A biosynthetic process"/>
    <property type="evidence" value="ECO:0007669"/>
    <property type="project" value="TreeGrafter"/>
</dbReference>
<dbReference type="GO" id="GO:0008758">
    <property type="term" value="F:UDP-2,3-diacylglucosamine hydrolase activity"/>
    <property type="evidence" value="ECO:0007669"/>
    <property type="project" value="TreeGrafter"/>
</dbReference>
<name>A0A6J5YYZ7_9ZZZZ</name>
<dbReference type="Gene3D" id="3.60.21.10">
    <property type="match status" value="1"/>
</dbReference>